<dbReference type="RefSeq" id="WP_306457276.1">
    <property type="nucleotide sequence ID" value="NZ_CBCRUE010000001.1"/>
</dbReference>
<dbReference type="EMBL" id="OKRC01000001">
    <property type="protein sequence ID" value="SPE18690.1"/>
    <property type="molecule type" value="Genomic_DNA"/>
</dbReference>
<gene>
    <name evidence="1" type="ORF">LAS9267_00237</name>
</gene>
<dbReference type="InterPro" id="IPR021080">
    <property type="entry name" value="Minor_capsid_protein"/>
</dbReference>
<reference evidence="1 2" key="1">
    <citation type="submission" date="2018-02" db="EMBL/GenBank/DDBJ databases">
        <authorList>
            <person name="Rodrigo-Torres L."/>
            <person name="Arahal R. D."/>
            <person name="Lucena T."/>
        </authorList>
    </citation>
    <scope>NUCLEOTIDE SEQUENCE [LARGE SCALE GENOMIC DNA]</scope>
    <source>
        <strain evidence="1 2">CECT 9267</strain>
    </source>
</reference>
<evidence type="ECO:0000313" key="2">
    <source>
        <dbReference type="Proteomes" id="UP000239650"/>
    </source>
</evidence>
<evidence type="ECO:0000313" key="1">
    <source>
        <dbReference type="EMBL" id="SPE18690.1"/>
    </source>
</evidence>
<dbReference type="AlphaFoldDB" id="A0AAE8LV28"/>
<dbReference type="Proteomes" id="UP000239650">
    <property type="component" value="Unassembled WGS sequence"/>
</dbReference>
<accession>A0AAE8LV28</accession>
<name>A0AAE8LV28_LATSK</name>
<organism evidence="1 2">
    <name type="scientific">Latilactobacillus sakei</name>
    <name type="common">Lactobacillus sakei</name>
    <dbReference type="NCBI Taxonomy" id="1599"/>
    <lineage>
        <taxon>Bacteria</taxon>
        <taxon>Bacillati</taxon>
        <taxon>Bacillota</taxon>
        <taxon>Bacilli</taxon>
        <taxon>Lactobacillales</taxon>
        <taxon>Lactobacillaceae</taxon>
        <taxon>Latilactobacillus</taxon>
    </lineage>
</organism>
<proteinExistence type="predicted"/>
<protein>
    <submittedName>
        <fullName evidence="1">Minor capsid protein</fullName>
    </submittedName>
</protein>
<comment type="caution">
    <text evidence="1">The sequence shown here is derived from an EMBL/GenBank/DDBJ whole genome shotgun (WGS) entry which is preliminary data.</text>
</comment>
<dbReference type="Pfam" id="PF11114">
    <property type="entry name" value="Minor_capsid_2"/>
    <property type="match status" value="1"/>
</dbReference>
<sequence length="111" mass="12313">MGDIKVKVDLSGVTKKLSAANFKRGQFALANQVMADSNKFVPRREGDLRNSAHVDSGGQFVVWEMPYAGRQYYGVGIHNYTTPGTGPRWDMKAKGIYLNSWVDAFKKGAKL</sequence>